<evidence type="ECO:0000313" key="3">
    <source>
        <dbReference type="Proteomes" id="UP000465810"/>
    </source>
</evidence>
<reference evidence="2 3" key="1">
    <citation type="submission" date="2019-12" db="EMBL/GenBank/DDBJ databases">
        <authorList>
            <person name="Feng G."/>
            <person name="Zhu H."/>
        </authorList>
    </citation>
    <scope>NUCLEOTIDE SEQUENCE [LARGE SCALE GENOMIC DNA]</scope>
    <source>
        <strain evidence="2 3">FGD1</strain>
    </source>
</reference>
<comment type="caution">
    <text evidence="2">The sequence shown here is derived from an EMBL/GenBank/DDBJ whole genome shotgun (WGS) entry which is preliminary data.</text>
</comment>
<feature type="signal peptide" evidence="1">
    <location>
        <begin position="1"/>
        <end position="22"/>
    </location>
</feature>
<dbReference type="AlphaFoldDB" id="A0A7X4K8P0"/>
<organism evidence="2 3">
    <name type="scientific">Novosphingobium silvae</name>
    <dbReference type="NCBI Taxonomy" id="2692619"/>
    <lineage>
        <taxon>Bacteria</taxon>
        <taxon>Pseudomonadati</taxon>
        <taxon>Pseudomonadota</taxon>
        <taxon>Alphaproteobacteria</taxon>
        <taxon>Sphingomonadales</taxon>
        <taxon>Sphingomonadaceae</taxon>
        <taxon>Novosphingobium</taxon>
    </lineage>
</organism>
<name>A0A7X4K8P0_9SPHN</name>
<dbReference type="EMBL" id="WVTD01000008">
    <property type="protein sequence ID" value="MYL98513.1"/>
    <property type="molecule type" value="Genomic_DNA"/>
</dbReference>
<gene>
    <name evidence="2" type="ORF">GR702_12125</name>
</gene>
<proteinExistence type="predicted"/>
<dbReference type="Proteomes" id="UP000465810">
    <property type="component" value="Unassembled WGS sequence"/>
</dbReference>
<keyword evidence="1" id="KW-0732">Signal</keyword>
<evidence type="ECO:0000313" key="2">
    <source>
        <dbReference type="EMBL" id="MYL98513.1"/>
    </source>
</evidence>
<dbReference type="RefSeq" id="WP_160986151.1">
    <property type="nucleotide sequence ID" value="NZ_WVTD01000008.1"/>
</dbReference>
<evidence type="ECO:0000256" key="1">
    <source>
        <dbReference type="SAM" id="SignalP"/>
    </source>
</evidence>
<sequence>MTRIASAALLAGATCAVPSASADPAPFELTGPELRIEVTRGERTLPIARVPSLAAGDKVVVHGNFAEDQGAKFLLVSAFLRGATNPPPKDWLDTAETWKSKEKDRALTLTVPKGARQMVLLLVPETGGAEGVLVDAVRGKPGEFVRASQDLNQASLDHSRLVAFMAAIRAQGDAGPEYLRTMAPVLARSLSIRLQEDCLSRVIDQQASCLVQNRETLVLNDVHSSSIADTLTGTPTDLALQLSATREGGAGYYSAYIGVARDIARIFGAFNNPQFNYLPTLTVRRNAAMELLLNSAPSFQKPKSVMVVAMPAVEADIPPQLPSTAKGPSCAGPAGALLPVEGAPLVFSTGFAHEVQARLTSASGQVLEVAATPRADKGGYLVATDSLPAAFTGPIRAHLHGKWGFAAFDGPDFELQRPDASGWAVSGGDGVVVGRESQVVLEGSAPACVEEVLLRQGDAGPVPLKWSAEGGHRLAVTLPLERTRPGEVRIEVRTRGVGQASAVVLKARAEASRIDGIDVHAGDSEAQLTGQRLDQVRSVTLGEVEFRPDRLTLEGSVDRLRLLAQGGGRAPLQGSGAQATVKLEGGRSLSAAVRIAPPRPAAALLSRTVNPAPPAKGAIAVDIGSAGDLLPDTGELVFSVKAGASTKLAAADVIEIAPLDTEAAVRLSAGRGLMLESAEVLVARFRGADLPPGTFGPLRFRLVSGGVAGDWQPLATLARLPRIEAVTCESEQCVVKGSGLFLVDAIGADPGFAKAATVPSGYTGASLQVSRPAGGMLHLRLRDAPSAIVRVPVG</sequence>
<protein>
    <submittedName>
        <fullName evidence="2">Uncharacterized protein</fullName>
    </submittedName>
</protein>
<feature type="chain" id="PRO_5030830697" evidence="1">
    <location>
        <begin position="23"/>
        <end position="794"/>
    </location>
</feature>
<keyword evidence="3" id="KW-1185">Reference proteome</keyword>
<accession>A0A7X4K8P0</accession>